<reference evidence="1 2" key="1">
    <citation type="submission" date="2020-12" db="EMBL/GenBank/DDBJ databases">
        <title>FDA dAtabase for Regulatory Grade micrObial Sequences (FDA-ARGOS): Supporting development and validation of Infectious Disease Dx tests.</title>
        <authorList>
            <person name="Sproer C."/>
            <person name="Gronow S."/>
            <person name="Severitt S."/>
            <person name="Schroder I."/>
            <person name="Tallon L."/>
            <person name="Sadzewicz L."/>
            <person name="Zhao X."/>
            <person name="Boylan J."/>
            <person name="Ott S."/>
            <person name="Bowen H."/>
            <person name="Vavikolanu K."/>
            <person name="Mehta A."/>
            <person name="Aluvathingal J."/>
            <person name="Nadendla S."/>
            <person name="Lowell S."/>
            <person name="Myers T."/>
            <person name="Yan Y."/>
            <person name="Sichtig H."/>
        </authorList>
    </citation>
    <scope>NUCLEOTIDE SEQUENCE [LARGE SCALE GENOMIC DNA]</scope>
    <source>
        <strain evidence="1 2">FDAARGOS_910</strain>
    </source>
</reference>
<dbReference type="Gene3D" id="1.10.275.10">
    <property type="entry name" value="Fumarase/aspartase (N-terminal domain)"/>
    <property type="match status" value="1"/>
</dbReference>
<dbReference type="InterPro" id="IPR024083">
    <property type="entry name" value="Fumarase/histidase_N"/>
</dbReference>
<name>A0A7T2RYB8_ACIJO</name>
<organism evidence="1 2">
    <name type="scientific">Acinetobacter johnsonii</name>
    <dbReference type="NCBI Taxonomy" id="40214"/>
    <lineage>
        <taxon>Bacteria</taxon>
        <taxon>Pseudomonadati</taxon>
        <taxon>Pseudomonadota</taxon>
        <taxon>Gammaproteobacteria</taxon>
        <taxon>Moraxellales</taxon>
        <taxon>Moraxellaceae</taxon>
        <taxon>Acinetobacter</taxon>
    </lineage>
</organism>
<dbReference type="RefSeq" id="WP_017396890.1">
    <property type="nucleotide sequence ID" value="NZ_BBTB01000026.1"/>
</dbReference>
<evidence type="ECO:0000313" key="1">
    <source>
        <dbReference type="EMBL" id="QPS05372.1"/>
    </source>
</evidence>
<dbReference type="SUPFAM" id="SSF48557">
    <property type="entry name" value="L-aspartase-like"/>
    <property type="match status" value="1"/>
</dbReference>
<gene>
    <name evidence="1" type="ORF">I6G67_08010</name>
</gene>
<evidence type="ECO:0000313" key="2">
    <source>
        <dbReference type="Proteomes" id="UP000595107"/>
    </source>
</evidence>
<protein>
    <submittedName>
        <fullName evidence="1">Uncharacterized protein</fullName>
    </submittedName>
</protein>
<dbReference type="GO" id="GO:0016829">
    <property type="term" value="F:lyase activity"/>
    <property type="evidence" value="ECO:0007669"/>
    <property type="project" value="UniProtKB-ARBA"/>
</dbReference>
<sequence>MAKISHEIVQAIAVACEQLIQPSESWLHAFPLDLYQRVAGISTNMNSNQVLANLALKHVFLS</sequence>
<dbReference type="EMBL" id="CP065666">
    <property type="protein sequence ID" value="QPS05372.1"/>
    <property type="molecule type" value="Genomic_DNA"/>
</dbReference>
<proteinExistence type="predicted"/>
<accession>A0A7T2RYB8</accession>
<dbReference type="AlphaFoldDB" id="A0A7T2RYB8"/>
<dbReference type="Proteomes" id="UP000595107">
    <property type="component" value="Chromosome"/>
</dbReference>
<dbReference type="InterPro" id="IPR008948">
    <property type="entry name" value="L-Aspartase-like"/>
</dbReference>